<evidence type="ECO:0000256" key="6">
    <source>
        <dbReference type="PROSITE-ProRule" id="PRU00169"/>
    </source>
</evidence>
<feature type="domain" description="HTH luxR-type" evidence="7">
    <location>
        <begin position="143"/>
        <end position="208"/>
    </location>
</feature>
<sequence length="214" mass="23672">MHKVLIVDDHNMLCEGLSRVLAEIEGLEVLACLASGEEALAFSRRTPPDVILMDVHMPGIGGFGATIEIKRRFPEVQIIAMSGYEDAPYLTKIMEAGASGYVDKSAPPSELVDAIHSVLNGQQYIGKHLAQKIALQKITHKGVDVPFERLADRELQVAQMIVNCMRNKDIADKLSISEKTVSTYRKRIFEKLGINSDVELTRMAMKYNMLGLTG</sequence>
<dbReference type="Gene3D" id="3.40.50.2300">
    <property type="match status" value="1"/>
</dbReference>
<feature type="modified residue" description="4-aspartylphosphate" evidence="6">
    <location>
        <position position="54"/>
    </location>
</feature>
<evidence type="ECO:0000313" key="9">
    <source>
        <dbReference type="EMBL" id="TPE49304.1"/>
    </source>
</evidence>
<keyword evidence="4" id="KW-0238">DNA-binding</keyword>
<name>A0A501WM91_9GAMM</name>
<keyword evidence="5" id="KW-0804">Transcription</keyword>
<evidence type="ECO:0000259" key="8">
    <source>
        <dbReference type="PROSITE" id="PS50110"/>
    </source>
</evidence>
<keyword evidence="10" id="KW-1185">Reference proteome</keyword>
<dbReference type="GO" id="GO:0000160">
    <property type="term" value="P:phosphorelay signal transduction system"/>
    <property type="evidence" value="ECO:0007669"/>
    <property type="project" value="UniProtKB-KW"/>
</dbReference>
<accession>A0A501WM91</accession>
<protein>
    <submittedName>
        <fullName evidence="9">Response regulator</fullName>
    </submittedName>
</protein>
<evidence type="ECO:0000256" key="2">
    <source>
        <dbReference type="ARBA" id="ARBA00023012"/>
    </source>
</evidence>
<comment type="caution">
    <text evidence="9">The sequence shown here is derived from an EMBL/GenBank/DDBJ whole genome shotgun (WGS) entry which is preliminary data.</text>
</comment>
<evidence type="ECO:0000256" key="1">
    <source>
        <dbReference type="ARBA" id="ARBA00022553"/>
    </source>
</evidence>
<dbReference type="InterPro" id="IPR058245">
    <property type="entry name" value="NreC/VraR/RcsB-like_REC"/>
</dbReference>
<dbReference type="SMART" id="SM00448">
    <property type="entry name" value="REC"/>
    <property type="match status" value="1"/>
</dbReference>
<dbReference type="PANTHER" id="PTHR43214:SF3">
    <property type="entry name" value="RESPONSE REGULATOR UVRY"/>
    <property type="match status" value="1"/>
</dbReference>
<dbReference type="PROSITE" id="PS50110">
    <property type="entry name" value="RESPONSE_REGULATORY"/>
    <property type="match status" value="1"/>
</dbReference>
<evidence type="ECO:0000256" key="4">
    <source>
        <dbReference type="ARBA" id="ARBA00023125"/>
    </source>
</evidence>
<dbReference type="CDD" id="cd06170">
    <property type="entry name" value="LuxR_C_like"/>
    <property type="match status" value="1"/>
</dbReference>
<proteinExistence type="predicted"/>
<dbReference type="AlphaFoldDB" id="A0A501WM91"/>
<dbReference type="Pfam" id="PF00072">
    <property type="entry name" value="Response_reg"/>
    <property type="match status" value="1"/>
</dbReference>
<evidence type="ECO:0000313" key="10">
    <source>
        <dbReference type="Proteomes" id="UP000315901"/>
    </source>
</evidence>
<dbReference type="InterPro" id="IPR011006">
    <property type="entry name" value="CheY-like_superfamily"/>
</dbReference>
<dbReference type="InterPro" id="IPR000792">
    <property type="entry name" value="Tscrpt_reg_LuxR_C"/>
</dbReference>
<dbReference type="InterPro" id="IPR039420">
    <property type="entry name" value="WalR-like"/>
</dbReference>
<evidence type="ECO:0000259" key="7">
    <source>
        <dbReference type="PROSITE" id="PS50043"/>
    </source>
</evidence>
<dbReference type="SUPFAM" id="SSF52172">
    <property type="entry name" value="CheY-like"/>
    <property type="match status" value="1"/>
</dbReference>
<dbReference type="GO" id="GO:0006355">
    <property type="term" value="P:regulation of DNA-templated transcription"/>
    <property type="evidence" value="ECO:0007669"/>
    <property type="project" value="InterPro"/>
</dbReference>
<dbReference type="Proteomes" id="UP000315901">
    <property type="component" value="Unassembled WGS sequence"/>
</dbReference>
<dbReference type="PRINTS" id="PR00038">
    <property type="entry name" value="HTHLUXR"/>
</dbReference>
<dbReference type="SMART" id="SM00421">
    <property type="entry name" value="HTH_LUXR"/>
    <property type="match status" value="1"/>
</dbReference>
<dbReference type="PROSITE" id="PS50043">
    <property type="entry name" value="HTH_LUXR_2"/>
    <property type="match status" value="1"/>
</dbReference>
<feature type="domain" description="Response regulatory" evidence="8">
    <location>
        <begin position="3"/>
        <end position="119"/>
    </location>
</feature>
<keyword evidence="2" id="KW-0902">Two-component regulatory system</keyword>
<dbReference type="InterPro" id="IPR001789">
    <property type="entry name" value="Sig_transdc_resp-reg_receiver"/>
</dbReference>
<dbReference type="PROSITE" id="PS00622">
    <property type="entry name" value="HTH_LUXR_1"/>
    <property type="match status" value="1"/>
</dbReference>
<dbReference type="RefSeq" id="WP_140589595.1">
    <property type="nucleotide sequence ID" value="NZ_VFRR01000025.1"/>
</dbReference>
<keyword evidence="3" id="KW-0805">Transcription regulation</keyword>
<dbReference type="OrthoDB" id="9796655at2"/>
<evidence type="ECO:0000256" key="5">
    <source>
        <dbReference type="ARBA" id="ARBA00023163"/>
    </source>
</evidence>
<dbReference type="PANTHER" id="PTHR43214">
    <property type="entry name" value="TWO-COMPONENT RESPONSE REGULATOR"/>
    <property type="match status" value="1"/>
</dbReference>
<dbReference type="CDD" id="cd17535">
    <property type="entry name" value="REC_NarL-like"/>
    <property type="match status" value="1"/>
</dbReference>
<reference evidence="9 10" key="1">
    <citation type="submission" date="2019-06" db="EMBL/GenBank/DDBJ databases">
        <title>A novel bacterium of genus Marinomonas, isolated from coastal sand.</title>
        <authorList>
            <person name="Huang H."/>
            <person name="Mo K."/>
            <person name="Hu Y."/>
        </authorList>
    </citation>
    <scope>NUCLEOTIDE SEQUENCE [LARGE SCALE GENOMIC DNA]</scope>
    <source>
        <strain evidence="9 10">HB171799</strain>
    </source>
</reference>
<organism evidence="9 10">
    <name type="scientific">Maribrevibacterium harenarium</name>
    <dbReference type="NCBI Taxonomy" id="2589817"/>
    <lineage>
        <taxon>Bacteria</taxon>
        <taxon>Pseudomonadati</taxon>
        <taxon>Pseudomonadota</taxon>
        <taxon>Gammaproteobacteria</taxon>
        <taxon>Oceanospirillales</taxon>
        <taxon>Oceanospirillaceae</taxon>
        <taxon>Maribrevibacterium</taxon>
    </lineage>
</organism>
<dbReference type="GO" id="GO:0003677">
    <property type="term" value="F:DNA binding"/>
    <property type="evidence" value="ECO:0007669"/>
    <property type="project" value="UniProtKB-KW"/>
</dbReference>
<dbReference type="Pfam" id="PF00196">
    <property type="entry name" value="GerE"/>
    <property type="match status" value="1"/>
</dbReference>
<gene>
    <name evidence="9" type="ORF">FJM67_11995</name>
</gene>
<dbReference type="EMBL" id="VFRR01000025">
    <property type="protein sequence ID" value="TPE49304.1"/>
    <property type="molecule type" value="Genomic_DNA"/>
</dbReference>
<evidence type="ECO:0000256" key="3">
    <source>
        <dbReference type="ARBA" id="ARBA00023015"/>
    </source>
</evidence>
<keyword evidence="1 6" id="KW-0597">Phosphoprotein</keyword>